<evidence type="ECO:0000313" key="4">
    <source>
        <dbReference type="Proteomes" id="UP001147746"/>
    </source>
</evidence>
<keyword evidence="2" id="KW-0812">Transmembrane</keyword>
<accession>A0A9W9U6V4</accession>
<reference evidence="3" key="1">
    <citation type="submission" date="2022-12" db="EMBL/GenBank/DDBJ databases">
        <authorList>
            <person name="Petersen C."/>
        </authorList>
    </citation>
    <scope>NUCLEOTIDE SEQUENCE</scope>
    <source>
        <strain evidence="3">IBT 21472</strain>
    </source>
</reference>
<comment type="caution">
    <text evidence="3">The sequence shown here is derived from an EMBL/GenBank/DDBJ whole genome shotgun (WGS) entry which is preliminary data.</text>
</comment>
<dbReference type="Proteomes" id="UP001147746">
    <property type="component" value="Unassembled WGS sequence"/>
</dbReference>
<evidence type="ECO:0000256" key="1">
    <source>
        <dbReference type="SAM" id="MobiDB-lite"/>
    </source>
</evidence>
<keyword evidence="2" id="KW-0472">Membrane</keyword>
<dbReference type="AlphaFoldDB" id="A0A9W9U6V4"/>
<gene>
    <name evidence="3" type="ORF">N7476_004642</name>
</gene>
<protein>
    <submittedName>
        <fullName evidence="3">Uncharacterized protein</fullName>
    </submittedName>
</protein>
<dbReference type="EMBL" id="JAPZBO010000004">
    <property type="protein sequence ID" value="KAJ5318222.1"/>
    <property type="molecule type" value="Genomic_DNA"/>
</dbReference>
<sequence>MFATVTHTTLTPSIPTPLLATFGRVDRRADLLVTFLVVGSEIGIFIFQLGCQILDDRLSAALHHSSSSFGTTGRDDMGDGCSKGCQKKNN</sequence>
<feature type="transmembrane region" description="Helical" evidence="2">
    <location>
        <begin position="31"/>
        <end position="50"/>
    </location>
</feature>
<proteinExistence type="predicted"/>
<reference evidence="3" key="2">
    <citation type="journal article" date="2023" name="IMA Fungus">
        <title>Comparative genomic study of the Penicillium genus elucidates a diverse pangenome and 15 lateral gene transfer events.</title>
        <authorList>
            <person name="Petersen C."/>
            <person name="Sorensen T."/>
            <person name="Nielsen M.R."/>
            <person name="Sondergaard T.E."/>
            <person name="Sorensen J.L."/>
            <person name="Fitzpatrick D.A."/>
            <person name="Frisvad J.C."/>
            <person name="Nielsen K.L."/>
        </authorList>
    </citation>
    <scope>NUCLEOTIDE SEQUENCE</scope>
    <source>
        <strain evidence="3">IBT 21472</strain>
    </source>
</reference>
<name>A0A9W9U6V4_9EURO</name>
<feature type="region of interest" description="Disordered" evidence="1">
    <location>
        <begin position="65"/>
        <end position="90"/>
    </location>
</feature>
<organism evidence="3 4">
    <name type="scientific">Penicillium atrosanguineum</name>
    <dbReference type="NCBI Taxonomy" id="1132637"/>
    <lineage>
        <taxon>Eukaryota</taxon>
        <taxon>Fungi</taxon>
        <taxon>Dikarya</taxon>
        <taxon>Ascomycota</taxon>
        <taxon>Pezizomycotina</taxon>
        <taxon>Eurotiomycetes</taxon>
        <taxon>Eurotiomycetidae</taxon>
        <taxon>Eurotiales</taxon>
        <taxon>Aspergillaceae</taxon>
        <taxon>Penicillium</taxon>
    </lineage>
</organism>
<evidence type="ECO:0000313" key="3">
    <source>
        <dbReference type="EMBL" id="KAJ5318222.1"/>
    </source>
</evidence>
<keyword evidence="4" id="KW-1185">Reference proteome</keyword>
<keyword evidence="2" id="KW-1133">Transmembrane helix</keyword>
<evidence type="ECO:0000256" key="2">
    <source>
        <dbReference type="SAM" id="Phobius"/>
    </source>
</evidence>